<keyword evidence="4 6" id="KW-0067">ATP-binding</keyword>
<dbReference type="InterPro" id="IPR003593">
    <property type="entry name" value="AAA+_ATPase"/>
</dbReference>
<sequence>MSGAEASDALFDVRGLRRVYGRGVRRVVALDEVSLQVGRGQRLGIVGESGSGKSTLIRLMAGLDTPTAGEVRFDGRVVTGVPERELGFLRSRVQIVFQDPRASLNPRMNVGDIIAEPLRARSVRRELGGVDARARVAELLDAVGLPADAPARYPHEFSGGQRQRIAIARALAPGPDVLIADEAVSALDVSVRAQVLNLLMDLVAELDLTLVFVSHDLAVVRHVCTDAVVLQAGRLVEAGPAASVFAAPQHPYTRALVGAIPRFGGRALESGQ</sequence>
<feature type="domain" description="ABC transporter" evidence="5">
    <location>
        <begin position="11"/>
        <end position="257"/>
    </location>
</feature>
<dbReference type="PANTHER" id="PTHR43776">
    <property type="entry name" value="TRANSPORT ATP-BINDING PROTEIN"/>
    <property type="match status" value="1"/>
</dbReference>
<dbReference type="Gene3D" id="3.40.50.300">
    <property type="entry name" value="P-loop containing nucleotide triphosphate hydrolases"/>
    <property type="match status" value="1"/>
</dbReference>
<dbReference type="Pfam" id="PF08352">
    <property type="entry name" value="oligo_HPY"/>
    <property type="match status" value="1"/>
</dbReference>
<dbReference type="PANTHER" id="PTHR43776:SF7">
    <property type="entry name" value="D,D-DIPEPTIDE TRANSPORT ATP-BINDING PROTEIN DDPF-RELATED"/>
    <property type="match status" value="1"/>
</dbReference>
<dbReference type="InterPro" id="IPR027417">
    <property type="entry name" value="P-loop_NTPase"/>
</dbReference>
<dbReference type="Proteomes" id="UP001434337">
    <property type="component" value="Chromosome"/>
</dbReference>
<organism evidence="6 7">
    <name type="scientific">Propioniciclava soli</name>
    <dbReference type="NCBI Taxonomy" id="2775081"/>
    <lineage>
        <taxon>Bacteria</taxon>
        <taxon>Bacillati</taxon>
        <taxon>Actinomycetota</taxon>
        <taxon>Actinomycetes</taxon>
        <taxon>Propionibacteriales</taxon>
        <taxon>Propionibacteriaceae</taxon>
        <taxon>Propioniciclava</taxon>
    </lineage>
</organism>
<dbReference type="CDD" id="cd03257">
    <property type="entry name" value="ABC_NikE_OppD_transporters"/>
    <property type="match status" value="1"/>
</dbReference>
<evidence type="ECO:0000313" key="6">
    <source>
        <dbReference type="EMBL" id="WZW97196.1"/>
    </source>
</evidence>
<keyword evidence="3" id="KW-0547">Nucleotide-binding</keyword>
<dbReference type="InterPro" id="IPR050319">
    <property type="entry name" value="ABC_transp_ATP-bind"/>
</dbReference>
<dbReference type="EMBL" id="CP115965">
    <property type="protein sequence ID" value="WZW97196.1"/>
    <property type="molecule type" value="Genomic_DNA"/>
</dbReference>
<name>A0ABZ3C496_9ACTN</name>
<dbReference type="Pfam" id="PF00005">
    <property type="entry name" value="ABC_tran"/>
    <property type="match status" value="1"/>
</dbReference>
<dbReference type="InterPro" id="IPR017871">
    <property type="entry name" value="ABC_transporter-like_CS"/>
</dbReference>
<keyword evidence="2" id="KW-0813">Transport</keyword>
<comment type="similarity">
    <text evidence="1">Belongs to the ABC transporter superfamily.</text>
</comment>
<evidence type="ECO:0000256" key="1">
    <source>
        <dbReference type="ARBA" id="ARBA00005417"/>
    </source>
</evidence>
<dbReference type="SMART" id="SM00382">
    <property type="entry name" value="AAA"/>
    <property type="match status" value="1"/>
</dbReference>
<dbReference type="InterPro" id="IPR013563">
    <property type="entry name" value="Oligopep_ABC_C"/>
</dbReference>
<proteinExistence type="inferred from homology"/>
<dbReference type="RefSeq" id="WP_342371694.1">
    <property type="nucleotide sequence ID" value="NZ_CP115965.1"/>
</dbReference>
<evidence type="ECO:0000256" key="3">
    <source>
        <dbReference type="ARBA" id="ARBA00022741"/>
    </source>
</evidence>
<dbReference type="GO" id="GO:0005524">
    <property type="term" value="F:ATP binding"/>
    <property type="evidence" value="ECO:0007669"/>
    <property type="project" value="UniProtKB-KW"/>
</dbReference>
<accession>A0ABZ3C496</accession>
<dbReference type="PROSITE" id="PS50893">
    <property type="entry name" value="ABC_TRANSPORTER_2"/>
    <property type="match status" value="1"/>
</dbReference>
<evidence type="ECO:0000256" key="4">
    <source>
        <dbReference type="ARBA" id="ARBA00022840"/>
    </source>
</evidence>
<dbReference type="SUPFAM" id="SSF52540">
    <property type="entry name" value="P-loop containing nucleoside triphosphate hydrolases"/>
    <property type="match status" value="1"/>
</dbReference>
<evidence type="ECO:0000256" key="2">
    <source>
        <dbReference type="ARBA" id="ARBA00022448"/>
    </source>
</evidence>
<gene>
    <name evidence="6" type="ORF">PCC79_09715</name>
</gene>
<keyword evidence="7" id="KW-1185">Reference proteome</keyword>
<reference evidence="6 7" key="1">
    <citation type="journal article" date="2023" name="Environ Microbiome">
        <title>A coral-associated actinobacterium mitigates coral bleaching under heat stress.</title>
        <authorList>
            <person name="Li J."/>
            <person name="Zou Y."/>
            <person name="Li Q."/>
            <person name="Zhang J."/>
            <person name="Bourne D.G."/>
            <person name="Lyu Y."/>
            <person name="Liu C."/>
            <person name="Zhang S."/>
        </authorList>
    </citation>
    <scope>NUCLEOTIDE SEQUENCE [LARGE SCALE GENOMIC DNA]</scope>
    <source>
        <strain evidence="6 7">SCSIO 13291</strain>
    </source>
</reference>
<dbReference type="PROSITE" id="PS00211">
    <property type="entry name" value="ABC_TRANSPORTER_1"/>
    <property type="match status" value="1"/>
</dbReference>
<evidence type="ECO:0000313" key="7">
    <source>
        <dbReference type="Proteomes" id="UP001434337"/>
    </source>
</evidence>
<protein>
    <submittedName>
        <fullName evidence="6">ATP-binding cassette domain-containing protein</fullName>
    </submittedName>
</protein>
<dbReference type="InterPro" id="IPR003439">
    <property type="entry name" value="ABC_transporter-like_ATP-bd"/>
</dbReference>
<evidence type="ECO:0000259" key="5">
    <source>
        <dbReference type="PROSITE" id="PS50893"/>
    </source>
</evidence>